<dbReference type="EMBL" id="OZ019893">
    <property type="protein sequence ID" value="CAK9190015.1"/>
    <property type="molecule type" value="Genomic_DNA"/>
</dbReference>
<feature type="domain" description="Carbohydrate kinase PfkB" evidence="5">
    <location>
        <begin position="193"/>
        <end position="469"/>
    </location>
</feature>
<dbReference type="PRINTS" id="PR00990">
    <property type="entry name" value="RIBOKINASE"/>
</dbReference>
<protein>
    <recommendedName>
        <fullName evidence="5">Carbohydrate kinase PfkB domain-containing protein</fullName>
    </recommendedName>
</protein>
<dbReference type="InterPro" id="IPR011611">
    <property type="entry name" value="PfkB_dom"/>
</dbReference>
<dbReference type="CDD" id="cd01168">
    <property type="entry name" value="adenosine_kinase"/>
    <property type="match status" value="1"/>
</dbReference>
<dbReference type="InterPro" id="IPR029056">
    <property type="entry name" value="Ribokinase-like"/>
</dbReference>
<gene>
    <name evidence="6" type="ORF">CSSPTR1EN2_LOCUS615</name>
</gene>
<reference evidence="6 7" key="1">
    <citation type="submission" date="2024-02" db="EMBL/GenBank/DDBJ databases">
        <authorList>
            <consortium name="ELIXIR-Norway"/>
            <consortium name="Elixir Norway"/>
        </authorList>
    </citation>
    <scope>NUCLEOTIDE SEQUENCE [LARGE SCALE GENOMIC DNA]</scope>
</reference>
<dbReference type="InterPro" id="IPR002173">
    <property type="entry name" value="Carboh/pur_kinase_PfkB_CS"/>
</dbReference>
<organism evidence="6 7">
    <name type="scientific">Sphagnum troendelagicum</name>
    <dbReference type="NCBI Taxonomy" id="128251"/>
    <lineage>
        <taxon>Eukaryota</taxon>
        <taxon>Viridiplantae</taxon>
        <taxon>Streptophyta</taxon>
        <taxon>Embryophyta</taxon>
        <taxon>Bryophyta</taxon>
        <taxon>Sphagnophytina</taxon>
        <taxon>Sphagnopsida</taxon>
        <taxon>Sphagnales</taxon>
        <taxon>Sphagnaceae</taxon>
        <taxon>Sphagnum</taxon>
    </lineage>
</organism>
<dbReference type="InterPro" id="IPR002139">
    <property type="entry name" value="Ribo/fructo_kinase"/>
</dbReference>
<comment type="similarity">
    <text evidence="1 4">Belongs to the carbohydrate kinase PfkB family.</text>
</comment>
<dbReference type="SUPFAM" id="SSF53613">
    <property type="entry name" value="Ribokinase-like"/>
    <property type="match status" value="1"/>
</dbReference>
<evidence type="ECO:0000256" key="4">
    <source>
        <dbReference type="RuleBase" id="RU003704"/>
    </source>
</evidence>
<evidence type="ECO:0000259" key="5">
    <source>
        <dbReference type="Pfam" id="PF00294"/>
    </source>
</evidence>
<dbReference type="PROSITE" id="PS00584">
    <property type="entry name" value="PFKB_KINASES_2"/>
    <property type="match status" value="1"/>
</dbReference>
<dbReference type="PANTHER" id="PTHR43320:SF3">
    <property type="entry name" value="CARBOHYDRATE KINASE PFKB DOMAIN-CONTAINING PROTEIN"/>
    <property type="match status" value="1"/>
</dbReference>
<evidence type="ECO:0000256" key="1">
    <source>
        <dbReference type="ARBA" id="ARBA00010688"/>
    </source>
</evidence>
<evidence type="ECO:0000256" key="3">
    <source>
        <dbReference type="ARBA" id="ARBA00022777"/>
    </source>
</evidence>
<name>A0ABP0T8Y6_9BRYO</name>
<keyword evidence="7" id="KW-1185">Reference proteome</keyword>
<dbReference type="Proteomes" id="UP001497512">
    <property type="component" value="Chromosome 1"/>
</dbReference>
<evidence type="ECO:0000313" key="7">
    <source>
        <dbReference type="Proteomes" id="UP001497512"/>
    </source>
</evidence>
<keyword evidence="2 4" id="KW-0808">Transferase</keyword>
<dbReference type="Pfam" id="PF00294">
    <property type="entry name" value="PfkB"/>
    <property type="match status" value="1"/>
</dbReference>
<dbReference type="InterPro" id="IPR052700">
    <property type="entry name" value="Carb_kinase_PfkB-like"/>
</dbReference>
<dbReference type="PANTHER" id="PTHR43320">
    <property type="entry name" value="SUGAR KINASE"/>
    <property type="match status" value="1"/>
</dbReference>
<dbReference type="Gene3D" id="3.40.1190.20">
    <property type="match status" value="1"/>
</dbReference>
<proteinExistence type="inferred from homology"/>
<evidence type="ECO:0000313" key="6">
    <source>
        <dbReference type="EMBL" id="CAK9190015.1"/>
    </source>
</evidence>
<keyword evidence="3 4" id="KW-0418">Kinase</keyword>
<sequence>MLVKAPAIMPAGSATTATGAVSSSAGATVAAVSEVGIDEMSCFRQLFLLHLQSMRAWAQTGFLKRRRFSRSSSSVGGGRSLLKGEHALFYLIQRLVCLCKRDKPRRHKVCDCCDKESESCGQVNADAQEAGKQSFGIPVRVVPDCWDVVGLGQAMVDFSAIVGDEFLERLGLVKGSRKVVDLEERGSVLGALDGQSYKLAAGGSLSNTLVALARLGVATSNNSTIDVAMTGSVGGDALGDFYRTKLQRANVHFLSQPIVDGTTGSVIVLTTPDAQRTMLSYQGMSSVVHFDTNLASAISKSRILVVEGYLWEIPETIEAIARACEAAHRQGVLVALTASDVSCVKRHHQQFWDVMCKSTDVLFTNSDEARALCGFDDDTSPDQATKHLSQYCPLVSVTDGARGSYLALGGEIVYIPPAPCVPVDTCGAGDAYAGGILYGLLRGITDLGGIGNLAARVAAVVVGQQGTRLREESAIQLAESVKSGSFQDNPILDLLGLKGEVHVEKTSNV</sequence>
<evidence type="ECO:0000256" key="2">
    <source>
        <dbReference type="ARBA" id="ARBA00022679"/>
    </source>
</evidence>
<accession>A0ABP0T8Y6</accession>